<dbReference type="Proteomes" id="UP000253235">
    <property type="component" value="Unassembled WGS sequence"/>
</dbReference>
<evidence type="ECO:0000259" key="2">
    <source>
        <dbReference type="Pfam" id="PF21906"/>
    </source>
</evidence>
<reference evidence="3 4" key="1">
    <citation type="submission" date="2019-01" db="EMBL/GenBank/DDBJ databases">
        <title>Flavobacterium sp. nov. isolated from arctic soil.</title>
        <authorList>
            <person name="Kim D.-U."/>
        </authorList>
    </citation>
    <scope>NUCLEOTIDE SEQUENCE [LARGE SCALE GENOMIC DNA]</scope>
    <source>
        <strain evidence="3 4">Kopri-42</strain>
    </source>
</reference>
<organism evidence="3 4">
    <name type="scientific">Flavobacterium petrolei</name>
    <dbReference type="NCBI Taxonomy" id="2259594"/>
    <lineage>
        <taxon>Bacteria</taxon>
        <taxon>Pseudomonadati</taxon>
        <taxon>Bacteroidota</taxon>
        <taxon>Flavobacteriia</taxon>
        <taxon>Flavobacteriales</taxon>
        <taxon>Flavobacteriaceae</taxon>
        <taxon>Flavobacterium</taxon>
    </lineage>
</organism>
<dbReference type="OrthoDB" id="9786141at2"/>
<keyword evidence="4" id="KW-1185">Reference proteome</keyword>
<protein>
    <submittedName>
        <fullName evidence="3">NUDIX domain-containing protein</fullName>
    </submittedName>
</protein>
<dbReference type="EMBL" id="QNVY02000002">
    <property type="protein sequence ID" value="RYJ52157.1"/>
    <property type="molecule type" value="Genomic_DNA"/>
</dbReference>
<dbReference type="Pfam" id="PF21906">
    <property type="entry name" value="WHD_NrtR"/>
    <property type="match status" value="1"/>
</dbReference>
<dbReference type="InterPro" id="IPR036388">
    <property type="entry name" value="WH-like_DNA-bd_sf"/>
</dbReference>
<dbReference type="PANTHER" id="PTHR43736:SF4">
    <property type="entry name" value="SLR1690 PROTEIN"/>
    <property type="match status" value="1"/>
</dbReference>
<dbReference type="CDD" id="cd18873">
    <property type="entry name" value="NUDIX_NadM_like"/>
    <property type="match status" value="1"/>
</dbReference>
<accession>A0A482TLR0</accession>
<dbReference type="Pfam" id="PF00293">
    <property type="entry name" value="NUDIX"/>
    <property type="match status" value="1"/>
</dbReference>
<dbReference type="AlphaFoldDB" id="A0A482TLR0"/>
<feature type="domain" description="Nudix hydrolase" evidence="1">
    <location>
        <begin position="9"/>
        <end position="150"/>
    </location>
</feature>
<evidence type="ECO:0000259" key="1">
    <source>
        <dbReference type="Pfam" id="PF00293"/>
    </source>
</evidence>
<dbReference type="Gene3D" id="3.90.79.10">
    <property type="entry name" value="Nucleoside Triphosphate Pyrophosphohydrolase"/>
    <property type="match status" value="1"/>
</dbReference>
<dbReference type="SUPFAM" id="SSF55811">
    <property type="entry name" value="Nudix"/>
    <property type="match status" value="1"/>
</dbReference>
<evidence type="ECO:0000313" key="4">
    <source>
        <dbReference type="Proteomes" id="UP000253235"/>
    </source>
</evidence>
<evidence type="ECO:0000313" key="3">
    <source>
        <dbReference type="EMBL" id="RYJ52157.1"/>
    </source>
</evidence>
<dbReference type="InterPro" id="IPR000086">
    <property type="entry name" value="NUDIX_hydrolase_dom"/>
</dbReference>
<dbReference type="SUPFAM" id="SSF46785">
    <property type="entry name" value="Winged helix' DNA-binding domain"/>
    <property type="match status" value="1"/>
</dbReference>
<dbReference type="PANTHER" id="PTHR43736">
    <property type="entry name" value="ADP-RIBOSE PYROPHOSPHATASE"/>
    <property type="match status" value="1"/>
</dbReference>
<dbReference type="InterPro" id="IPR054105">
    <property type="entry name" value="WHD_NrtR"/>
</dbReference>
<sequence length="245" mass="28921">MMSKIIPNISVDCVVFGFDGTTKSLNVLLIKRYLESKENHKPLVNDYVLTGYHTFEQETIDETATRVLKELTGLDNVYKKQFKVFGDPNRLMNEKDIIWAQNENFNQRTITIAYYFLLKTQEVNLENNKHEAQWFPVSNLPELGFDHKDIINEAYADLKEKALYKPIIFELLPDKFTFNELQDTYESILGNEMDNRNFRRKLLTKKYIIALDEKQVGVSKRPSQLFMFSKDVYQKIYKESYLINI</sequence>
<comment type="caution">
    <text evidence="3">The sequence shown here is derived from an EMBL/GenBank/DDBJ whole genome shotgun (WGS) entry which is preliminary data.</text>
</comment>
<dbReference type="InterPro" id="IPR015797">
    <property type="entry name" value="NUDIX_hydrolase-like_dom_sf"/>
</dbReference>
<name>A0A482TLR0_9FLAO</name>
<dbReference type="InterPro" id="IPR036390">
    <property type="entry name" value="WH_DNA-bd_sf"/>
</dbReference>
<proteinExistence type="predicted"/>
<gene>
    <name evidence="3" type="ORF">DR871_007915</name>
</gene>
<feature type="domain" description="NrtR DNA-binding winged helix" evidence="2">
    <location>
        <begin position="168"/>
        <end position="228"/>
    </location>
</feature>
<dbReference type="Gene3D" id="1.10.10.10">
    <property type="entry name" value="Winged helix-like DNA-binding domain superfamily/Winged helix DNA-binding domain"/>
    <property type="match status" value="1"/>
</dbReference>